<dbReference type="GO" id="GO:0005737">
    <property type="term" value="C:cytoplasm"/>
    <property type="evidence" value="ECO:0007669"/>
    <property type="project" value="UniProtKB-SubCell"/>
</dbReference>
<dbReference type="InterPro" id="IPR045153">
    <property type="entry name" value="Est1/Ebs1-like"/>
</dbReference>
<dbReference type="KEGG" id="pmrn:116939998"/>
<dbReference type="AlphaFoldDB" id="A0AAJ7WP95"/>
<accession>A0AAJ7WP95</accession>
<evidence type="ECO:0000256" key="7">
    <source>
        <dbReference type="SAM" id="Coils"/>
    </source>
</evidence>
<dbReference type="Gene3D" id="1.25.40.10">
    <property type="entry name" value="Tetratricopeptide repeat domain"/>
    <property type="match status" value="1"/>
</dbReference>
<feature type="compositionally biased region" description="Basic and acidic residues" evidence="8">
    <location>
        <begin position="458"/>
        <end position="472"/>
    </location>
</feature>
<dbReference type="FunFam" id="3.40.50.1010:FF:000017">
    <property type="entry name" value="protein SMG5 isoform X2"/>
    <property type="match status" value="1"/>
</dbReference>
<feature type="coiled-coil region" evidence="7">
    <location>
        <begin position="938"/>
        <end position="967"/>
    </location>
</feature>
<evidence type="ECO:0000256" key="2">
    <source>
        <dbReference type="ARBA" id="ARBA00004496"/>
    </source>
</evidence>
<evidence type="ECO:0000256" key="3">
    <source>
        <dbReference type="ARBA" id="ARBA00022490"/>
    </source>
</evidence>
<dbReference type="RefSeq" id="XP_032805071.1">
    <property type="nucleotide sequence ID" value="XM_032949180.1"/>
</dbReference>
<feature type="domain" description="DNA/RNA-binding" evidence="9">
    <location>
        <begin position="220"/>
        <end position="428"/>
    </location>
</feature>
<dbReference type="Gene3D" id="3.40.50.1010">
    <property type="entry name" value="5'-nuclease"/>
    <property type="match status" value="1"/>
</dbReference>
<evidence type="ECO:0000259" key="9">
    <source>
        <dbReference type="Pfam" id="PF10373"/>
    </source>
</evidence>
<dbReference type="Pfam" id="PF10373">
    <property type="entry name" value="EST1_DNA_bind"/>
    <property type="match status" value="1"/>
</dbReference>
<feature type="region of interest" description="Disordered" evidence="8">
    <location>
        <begin position="686"/>
        <end position="759"/>
    </location>
</feature>
<feature type="domain" description="Telomerase activating protein Est1-like N-terminal" evidence="10">
    <location>
        <begin position="100"/>
        <end position="211"/>
    </location>
</feature>
<dbReference type="GO" id="GO:0000184">
    <property type="term" value="P:nuclear-transcribed mRNA catabolic process, nonsense-mediated decay"/>
    <property type="evidence" value="ECO:0007669"/>
    <property type="project" value="UniProtKB-KW"/>
</dbReference>
<keyword evidence="5 6" id="KW-0539">Nucleus</keyword>
<evidence type="ECO:0000256" key="6">
    <source>
        <dbReference type="RuleBase" id="RU369098"/>
    </source>
</evidence>
<evidence type="ECO:0000313" key="12">
    <source>
        <dbReference type="RefSeq" id="XP_032805071.1"/>
    </source>
</evidence>
<evidence type="ECO:0000259" key="10">
    <source>
        <dbReference type="Pfam" id="PF10374"/>
    </source>
</evidence>
<dbReference type="InterPro" id="IPR011990">
    <property type="entry name" value="TPR-like_helical_dom_sf"/>
</dbReference>
<feature type="region of interest" description="Disordered" evidence="8">
    <location>
        <begin position="1"/>
        <end position="39"/>
    </location>
</feature>
<name>A0AAJ7WP95_PETMA</name>
<feature type="compositionally biased region" description="Pro residues" evidence="8">
    <location>
        <begin position="21"/>
        <end position="35"/>
    </location>
</feature>
<comment type="function">
    <text evidence="6">Plays a role in nonsense-mediated mRNA decay.</text>
</comment>
<feature type="compositionally biased region" description="Polar residues" evidence="8">
    <location>
        <begin position="688"/>
        <end position="698"/>
    </location>
</feature>
<feature type="compositionally biased region" description="Basic and acidic residues" evidence="8">
    <location>
        <begin position="743"/>
        <end position="759"/>
    </location>
</feature>
<comment type="subcellular location">
    <subcellularLocation>
        <location evidence="2">Cytoplasm</location>
    </subcellularLocation>
    <subcellularLocation>
        <location evidence="1 6">Nucleus</location>
    </subcellularLocation>
</comment>
<feature type="compositionally biased region" description="Basic and acidic residues" evidence="8">
    <location>
        <begin position="607"/>
        <end position="640"/>
    </location>
</feature>
<dbReference type="GO" id="GO:0042162">
    <property type="term" value="F:telomeric DNA binding"/>
    <property type="evidence" value="ECO:0007669"/>
    <property type="project" value="TreeGrafter"/>
</dbReference>
<dbReference type="CDD" id="cd09884">
    <property type="entry name" value="PIN_Smg5-like"/>
    <property type="match status" value="1"/>
</dbReference>
<feature type="compositionally biased region" description="Acidic residues" evidence="8">
    <location>
        <begin position="520"/>
        <end position="533"/>
    </location>
</feature>
<dbReference type="InterPro" id="IPR019458">
    <property type="entry name" value="Est1-like_N"/>
</dbReference>
<keyword evidence="4 6" id="KW-0866">Nonsense-mediated mRNA decay</keyword>
<gene>
    <name evidence="12" type="primary">SMG5</name>
</gene>
<reference evidence="12" key="1">
    <citation type="submission" date="2025-08" db="UniProtKB">
        <authorList>
            <consortium name="RefSeq"/>
        </authorList>
    </citation>
    <scope>IDENTIFICATION</scope>
    <source>
        <tissue evidence="12">Sperm</tissue>
    </source>
</reference>
<dbReference type="CTD" id="23381"/>
<dbReference type="Pfam" id="PF10374">
    <property type="entry name" value="EST1"/>
    <property type="match status" value="1"/>
</dbReference>
<evidence type="ECO:0000256" key="4">
    <source>
        <dbReference type="ARBA" id="ARBA00023161"/>
    </source>
</evidence>
<dbReference type="InterPro" id="IPR018834">
    <property type="entry name" value="DNA/RNA-bd_Est1-type"/>
</dbReference>
<evidence type="ECO:0000313" key="11">
    <source>
        <dbReference type="Proteomes" id="UP001318040"/>
    </source>
</evidence>
<keyword evidence="3" id="KW-0963">Cytoplasm</keyword>
<feature type="region of interest" description="Disordered" evidence="8">
    <location>
        <begin position="434"/>
        <end position="645"/>
    </location>
</feature>
<sequence length="1148" mass="126963">MTTTSDSCCLPTPAGMGEAAPPAPLPPPLPPPPPHDSPRVVQTKRLYRAVVDVVHRLDTIISSSSVCQEVFKPENVSQRNKLRELCVQLMFLHPVDYGRKAEELLWRKVYYEVIHAVKANRKQLQTRGSMECAYRTHLVAGVGFYQHLLLTLQSHYQLELQACIDWTHVVDTLSAVKKPAVVSSRALEWARMACHHCLIYLGDLARYQNELGVIDTHHLSERFYLQALAVAPHVGMPLNQLGTLAGNRSYNVEAAYYYMRCIQSEVGFDGAVGNMRRVFIKAKKMYMELLKKEAPCKKASLSKQRSRDLKKLLVSFLYLQSLLHPTSSVSEAEVTSLCQAVLHDFNLCMFYLPAAGANAGAGPEDHDAPCLSHLLVFRMLVLCLMGLHGLKRAGSKQFTTAVAFTLALFSHLLNHLIMRLQVEMDDLENIVPALPPSEEDGNTLVNKTGRSASAARPGTEEVTGRAALKDEASAPVEAQSSAVVESVPPPLQKKRGKLEPKTSRLRWRRRRRGSGSGESDLSEDFDSDDDGDEGGDRGDGESEGASNSEFCLQEEDEEVAAAFGSDSESDMNSQESRSDLDDVDGEDDEEEEEEAEDKEEDDVDNEKEEKNKILKVSEDVQRIKEVEGQADGTKEADCTKQESSQIDTVAQNGALTATEEVNLGTIASSLQMFQSRRSYRLAPAFEPSTVSQPAQDSQPLPVPTVEAVKPSENGEDIRPIDNEQNGTLADLNTGAANGSVSSEETRSTPSEGERGPLRERTTDETLDILCREGLLPSVKVFLDWLRINPDIVRTCAPSSQNLWNRLSVLLNILPDSAKLMAAGTQLPPGAVRFVSGCERGEQRPAVALPEDVALRRLLALRESHARMLSSETAWQEPLSPLQQTVVRAACLRCMGHHFAALNTGVLHYSTELSIFLGSSSAVEPEGGMGEDTGVKDAMQQAEMQLKMAEEELRRNRLMRDMAQLRLEEEVRELEGSLRSPGTSASLSPYLVPDAGALSQHLQLVRQLAASARFILLIPRAVIDGLDVMKKDEATARDAIRFLEGEFKKGSRYIRCQRESGKVPDRHRLKRQDPEAWRMYRILDGCKQLTVAQGGAEESAGMVTILLACQPQDTQALTPNLQDAIREAQESGIHVRNVQDFYRQWRELG</sequence>
<feature type="compositionally biased region" description="Basic residues" evidence="8">
    <location>
        <begin position="503"/>
        <end position="513"/>
    </location>
</feature>
<dbReference type="GeneID" id="116939998"/>
<dbReference type="SUPFAM" id="SSF48452">
    <property type="entry name" value="TPR-like"/>
    <property type="match status" value="1"/>
</dbReference>
<evidence type="ECO:0000256" key="1">
    <source>
        <dbReference type="ARBA" id="ARBA00004123"/>
    </source>
</evidence>
<feature type="compositionally biased region" description="Acidic residues" evidence="8">
    <location>
        <begin position="581"/>
        <end position="606"/>
    </location>
</feature>
<evidence type="ECO:0000256" key="5">
    <source>
        <dbReference type="ARBA" id="ARBA00023242"/>
    </source>
</evidence>
<keyword evidence="11" id="KW-1185">Reference proteome</keyword>
<proteinExistence type="predicted"/>
<evidence type="ECO:0000256" key="8">
    <source>
        <dbReference type="SAM" id="MobiDB-lite"/>
    </source>
</evidence>
<protein>
    <recommendedName>
        <fullName evidence="6">Nonsense-mediated mRNA decay factor</fullName>
    </recommendedName>
</protein>
<dbReference type="PANTHER" id="PTHR15696:SF7">
    <property type="entry name" value="NONSENSE-MEDIATED MRNA DECAY FACTOR"/>
    <property type="match status" value="1"/>
</dbReference>
<dbReference type="GO" id="GO:0070034">
    <property type="term" value="F:telomerase RNA binding"/>
    <property type="evidence" value="ECO:0007669"/>
    <property type="project" value="TreeGrafter"/>
</dbReference>
<organism evidence="11 12">
    <name type="scientific">Petromyzon marinus</name>
    <name type="common">Sea lamprey</name>
    <dbReference type="NCBI Taxonomy" id="7757"/>
    <lineage>
        <taxon>Eukaryota</taxon>
        <taxon>Metazoa</taxon>
        <taxon>Chordata</taxon>
        <taxon>Craniata</taxon>
        <taxon>Vertebrata</taxon>
        <taxon>Cyclostomata</taxon>
        <taxon>Hyperoartia</taxon>
        <taxon>Petromyzontiformes</taxon>
        <taxon>Petromyzontidae</taxon>
        <taxon>Petromyzon</taxon>
    </lineage>
</organism>
<dbReference type="Proteomes" id="UP001318040">
    <property type="component" value="Chromosome 1"/>
</dbReference>
<dbReference type="GO" id="GO:0005697">
    <property type="term" value="C:telomerase holoenzyme complex"/>
    <property type="evidence" value="ECO:0007669"/>
    <property type="project" value="TreeGrafter"/>
</dbReference>
<dbReference type="PANTHER" id="PTHR15696">
    <property type="entry name" value="SMG-7 SUPPRESSOR WITH MORPHOLOGICAL EFFECT ON GENITALIA PROTEIN 7"/>
    <property type="match status" value="1"/>
</dbReference>
<feature type="compositionally biased region" description="Low complexity" evidence="8">
    <location>
        <begin position="473"/>
        <end position="486"/>
    </location>
</feature>
<keyword evidence="7" id="KW-0175">Coiled coil</keyword>